<feature type="compositionally biased region" description="Basic and acidic residues" evidence="1">
    <location>
        <begin position="42"/>
        <end position="61"/>
    </location>
</feature>
<dbReference type="AlphaFoldDB" id="A0A841XZ04"/>
<feature type="transmembrane region" description="Helical" evidence="2">
    <location>
        <begin position="12"/>
        <end position="33"/>
    </location>
</feature>
<accession>A0A841XZ04</accession>
<evidence type="ECO:0000256" key="1">
    <source>
        <dbReference type="SAM" id="MobiDB-lite"/>
    </source>
</evidence>
<comment type="caution">
    <text evidence="3">The sequence shown here is derived from an EMBL/GenBank/DDBJ whole genome shotgun (WGS) entry which is preliminary data.</text>
</comment>
<dbReference type="RefSeq" id="WP_185382375.1">
    <property type="nucleotide sequence ID" value="NZ_JAAROV010000002.1"/>
</dbReference>
<evidence type="ECO:0000313" key="3">
    <source>
        <dbReference type="EMBL" id="MBC1316890.1"/>
    </source>
</evidence>
<dbReference type="Proteomes" id="UP000543379">
    <property type="component" value="Unassembled WGS sequence"/>
</dbReference>
<evidence type="ECO:0000256" key="2">
    <source>
        <dbReference type="SAM" id="Phobius"/>
    </source>
</evidence>
<gene>
    <name evidence="3" type="ORF">HB811_08895</name>
</gene>
<organism evidence="3 4">
    <name type="scientific">Listeria booriae</name>
    <dbReference type="NCBI Taxonomy" id="1552123"/>
    <lineage>
        <taxon>Bacteria</taxon>
        <taxon>Bacillati</taxon>
        <taxon>Bacillota</taxon>
        <taxon>Bacilli</taxon>
        <taxon>Bacillales</taxon>
        <taxon>Listeriaceae</taxon>
        <taxon>Listeria</taxon>
    </lineage>
</organism>
<dbReference type="EMBL" id="JAAROV010000002">
    <property type="protein sequence ID" value="MBC1316890.1"/>
    <property type="molecule type" value="Genomic_DNA"/>
</dbReference>
<keyword evidence="2" id="KW-0812">Transmembrane</keyword>
<reference evidence="3 4" key="1">
    <citation type="submission" date="2020-03" db="EMBL/GenBank/DDBJ databases">
        <title>Soil Listeria distribution.</title>
        <authorList>
            <person name="Liao J."/>
            <person name="Wiedmann M."/>
        </authorList>
    </citation>
    <scope>NUCLEOTIDE SEQUENCE [LARGE SCALE GENOMIC DNA]</scope>
    <source>
        <strain evidence="3 4">FSL L7-1816</strain>
    </source>
</reference>
<sequence length="177" mass="19383">MKKIGEWFKKLPTWGKIVVFGAIAIIIMLALVMPDEDTASDTIKDEPKAQKEESPKDKAVLTQKQAKEIETSLFNIAGGISSIVSALDLEEKGSISNDDAKTTIEGINDSIAKESKKINSQKAIENVENGTPELKQFNKNLQDYLSLAKTKPLLARHTDIQGELVKSGEVLGINITF</sequence>
<protein>
    <submittedName>
        <fullName evidence="3">Uncharacterized protein</fullName>
    </submittedName>
</protein>
<name>A0A841XZ04_9LIST</name>
<evidence type="ECO:0000313" key="4">
    <source>
        <dbReference type="Proteomes" id="UP000543379"/>
    </source>
</evidence>
<proteinExistence type="predicted"/>
<keyword evidence="2" id="KW-1133">Transmembrane helix</keyword>
<feature type="region of interest" description="Disordered" evidence="1">
    <location>
        <begin position="39"/>
        <end position="61"/>
    </location>
</feature>
<keyword evidence="2" id="KW-0472">Membrane</keyword>